<protein>
    <submittedName>
        <fullName evidence="11">Cytochrome P450 family protein</fullName>
    </submittedName>
</protein>
<dbReference type="GO" id="GO:0005506">
    <property type="term" value="F:iron ion binding"/>
    <property type="evidence" value="ECO:0007669"/>
    <property type="project" value="InterPro"/>
</dbReference>
<keyword evidence="4 9" id="KW-0349">Heme</keyword>
<dbReference type="Pfam" id="PF00067">
    <property type="entry name" value="p450"/>
    <property type="match status" value="1"/>
</dbReference>
<dbReference type="Proteomes" id="UP000650533">
    <property type="component" value="Chromosome 15"/>
</dbReference>
<evidence type="ECO:0000313" key="11">
    <source>
        <dbReference type="EMBL" id="QRW26483.1"/>
    </source>
</evidence>
<dbReference type="GeneID" id="67034422"/>
<comment type="similarity">
    <text evidence="3 10">Belongs to the cytochrome P450 family.</text>
</comment>
<dbReference type="CDD" id="cd11065">
    <property type="entry name" value="CYP64-like"/>
    <property type="match status" value="1"/>
</dbReference>
<proteinExistence type="inferred from homology"/>
<evidence type="ECO:0000256" key="7">
    <source>
        <dbReference type="ARBA" id="ARBA00023004"/>
    </source>
</evidence>
<evidence type="ECO:0000256" key="1">
    <source>
        <dbReference type="ARBA" id="ARBA00001971"/>
    </source>
</evidence>
<dbReference type="InterPro" id="IPR001128">
    <property type="entry name" value="Cyt_P450"/>
</dbReference>
<dbReference type="KEGG" id="rsx:RhiXN_12144"/>
<feature type="binding site" description="axial binding residue" evidence="9">
    <location>
        <position position="523"/>
    </location>
    <ligand>
        <name>heme</name>
        <dbReference type="ChEBI" id="CHEBI:30413"/>
    </ligand>
    <ligandPart>
        <name>Fe</name>
        <dbReference type="ChEBI" id="CHEBI:18248"/>
    </ligandPart>
</feature>
<dbReference type="PANTHER" id="PTHR46300">
    <property type="entry name" value="P450, PUTATIVE (EUROFUNG)-RELATED-RELATED"/>
    <property type="match status" value="1"/>
</dbReference>
<evidence type="ECO:0000256" key="5">
    <source>
        <dbReference type="ARBA" id="ARBA00022723"/>
    </source>
</evidence>
<evidence type="ECO:0000256" key="6">
    <source>
        <dbReference type="ARBA" id="ARBA00023002"/>
    </source>
</evidence>
<evidence type="ECO:0000313" key="12">
    <source>
        <dbReference type="Proteomes" id="UP000650533"/>
    </source>
</evidence>
<keyword evidence="5 9" id="KW-0479">Metal-binding</keyword>
<organism evidence="11 12">
    <name type="scientific">Rhizoctonia solani</name>
    <dbReference type="NCBI Taxonomy" id="456999"/>
    <lineage>
        <taxon>Eukaryota</taxon>
        <taxon>Fungi</taxon>
        <taxon>Dikarya</taxon>
        <taxon>Basidiomycota</taxon>
        <taxon>Agaricomycotina</taxon>
        <taxon>Agaricomycetes</taxon>
        <taxon>Cantharellales</taxon>
        <taxon>Ceratobasidiaceae</taxon>
        <taxon>Rhizoctonia</taxon>
    </lineage>
</organism>
<dbReference type="PRINTS" id="PR00463">
    <property type="entry name" value="EP450I"/>
</dbReference>
<dbReference type="InterPro" id="IPR017972">
    <property type="entry name" value="Cyt_P450_CS"/>
</dbReference>
<evidence type="ECO:0000256" key="2">
    <source>
        <dbReference type="ARBA" id="ARBA00005179"/>
    </source>
</evidence>
<reference evidence="11" key="1">
    <citation type="submission" date="2020-05" db="EMBL/GenBank/DDBJ databases">
        <title>Evolutionary and genomic comparisons of hybrid uninucleate and nonhybrid Rhizoctonia fungi.</title>
        <authorList>
            <person name="Li C."/>
            <person name="Chen X."/>
        </authorList>
    </citation>
    <scope>NUCLEOTIDE SEQUENCE</scope>
    <source>
        <strain evidence="11">AG-1 IA</strain>
    </source>
</reference>
<keyword evidence="7 9" id="KW-0408">Iron</keyword>
<comment type="cofactor">
    <cofactor evidence="1 9">
        <name>heme</name>
        <dbReference type="ChEBI" id="CHEBI:30413"/>
    </cofactor>
</comment>
<gene>
    <name evidence="11" type="ORF">RhiXN_12144</name>
</gene>
<evidence type="ECO:0000256" key="10">
    <source>
        <dbReference type="RuleBase" id="RU000461"/>
    </source>
</evidence>
<dbReference type="EMBL" id="CP059672">
    <property type="protein sequence ID" value="QRW26483.1"/>
    <property type="molecule type" value="Genomic_DNA"/>
</dbReference>
<dbReference type="GO" id="GO:0004497">
    <property type="term" value="F:monooxygenase activity"/>
    <property type="evidence" value="ECO:0007669"/>
    <property type="project" value="UniProtKB-KW"/>
</dbReference>
<dbReference type="PANTHER" id="PTHR46300:SF7">
    <property type="entry name" value="P450, PUTATIVE (EUROFUNG)-RELATED"/>
    <property type="match status" value="1"/>
</dbReference>
<keyword evidence="6 10" id="KW-0560">Oxidoreductase</keyword>
<name>A0A8H8P9X0_9AGAM</name>
<dbReference type="InterPro" id="IPR002401">
    <property type="entry name" value="Cyt_P450_E_grp-I"/>
</dbReference>
<dbReference type="Gene3D" id="1.10.630.10">
    <property type="entry name" value="Cytochrome P450"/>
    <property type="match status" value="1"/>
</dbReference>
<comment type="pathway">
    <text evidence="2">Secondary metabolite biosynthesis.</text>
</comment>
<dbReference type="RefSeq" id="XP_043186720.1">
    <property type="nucleotide sequence ID" value="XM_043331959.1"/>
</dbReference>
<evidence type="ECO:0000256" key="8">
    <source>
        <dbReference type="ARBA" id="ARBA00023033"/>
    </source>
</evidence>
<dbReference type="GO" id="GO:0020037">
    <property type="term" value="F:heme binding"/>
    <property type="evidence" value="ECO:0007669"/>
    <property type="project" value="InterPro"/>
</dbReference>
<evidence type="ECO:0000256" key="4">
    <source>
        <dbReference type="ARBA" id="ARBA00022617"/>
    </source>
</evidence>
<sequence length="598" mass="68370">MNQTMEELIPKIRTSGFLLLSYFRSYTETCATGARVARLHLGHLSTKSHAQNRLDLDKYHDTMKDNQVSRLVVPASLTALLLYQCWRLARGPKVRHPPSPKSLPLVGNMFSIPFGQEYVAFAKLGEQLESDIVYLEVLGQKILVLNSAEAASDLLDKRSTIYSDRPSIPMLTDPSLCGLFFIRPYLIVPSRMNWSRAVSLAKYSELWRSYRRILNNWLNKRTTTQFNVIQERQAHSLLRRLLNTTNNLQPFHSVKNEIYFAMGSLMLQTAYGYEPPSPEDQFLKDAHLTFDNATLASMQTNFLVNLLPTMLYIPAWFPGTGWKQTAKEWGAQQEKSKSNLYEWLKARVTTGTEQLSLLGPLLQGHELVSGLSPSERDERLKEIGIMLFGGGTDTMSIFITNFIAAMVLYPHVQARAQQELDTVLGPAVLPKIPDQERLPYIRNLIDEVLRIYPVAPLGMPHVCTEDDTYREYHIEKETVVLGNIWAIGNDPRRYKNPEEFNPDRYLDPSVQRPPIFGWGRRKCPGNYFAEASVFITTASLLSVFVFSKKTDKNGEEVVPQIQTKENSIVMELEPFEFDFRLRSEEHRELILGTNVDKE</sequence>
<dbReference type="InterPro" id="IPR036396">
    <property type="entry name" value="Cyt_P450_sf"/>
</dbReference>
<dbReference type="PROSITE" id="PS00086">
    <property type="entry name" value="CYTOCHROME_P450"/>
    <property type="match status" value="1"/>
</dbReference>
<dbReference type="InterPro" id="IPR050364">
    <property type="entry name" value="Cytochrome_P450_fung"/>
</dbReference>
<evidence type="ECO:0000256" key="3">
    <source>
        <dbReference type="ARBA" id="ARBA00010617"/>
    </source>
</evidence>
<keyword evidence="8 10" id="KW-0503">Monooxygenase</keyword>
<accession>A0A8H8P9X0</accession>
<evidence type="ECO:0000256" key="9">
    <source>
        <dbReference type="PIRSR" id="PIRSR602401-1"/>
    </source>
</evidence>
<dbReference type="GO" id="GO:0016705">
    <property type="term" value="F:oxidoreductase activity, acting on paired donors, with incorporation or reduction of molecular oxygen"/>
    <property type="evidence" value="ECO:0007669"/>
    <property type="project" value="InterPro"/>
</dbReference>
<dbReference type="AlphaFoldDB" id="A0A8H8P9X0"/>
<dbReference type="SUPFAM" id="SSF48264">
    <property type="entry name" value="Cytochrome P450"/>
    <property type="match status" value="1"/>
</dbReference>